<keyword evidence="2" id="KW-1185">Reference proteome</keyword>
<evidence type="ECO:0008006" key="3">
    <source>
        <dbReference type="Google" id="ProtNLM"/>
    </source>
</evidence>
<dbReference type="AlphaFoldDB" id="A0A1L8QMT7"/>
<sequence length="62" mass="6945">MNTLLPVGEQKKIPIYGKHFSVKLTSILDFETDKVYMEESDSFNAEVFLAIFKSGLAFVSIG</sequence>
<name>A0A1L8QMT7_9ENTE</name>
<accession>A0A1L8QMT7</accession>
<gene>
    <name evidence="1" type="ORF">RU93_GL001371</name>
</gene>
<organism evidence="1 2">
    <name type="scientific">Enterococcus aquimarinus</name>
    <dbReference type="NCBI Taxonomy" id="328396"/>
    <lineage>
        <taxon>Bacteria</taxon>
        <taxon>Bacillati</taxon>
        <taxon>Bacillota</taxon>
        <taxon>Bacilli</taxon>
        <taxon>Lactobacillales</taxon>
        <taxon>Enterococcaceae</taxon>
        <taxon>Enterococcus</taxon>
    </lineage>
</organism>
<comment type="caution">
    <text evidence="1">The sequence shown here is derived from an EMBL/GenBank/DDBJ whole genome shotgun (WGS) entry which is preliminary data.</text>
</comment>
<evidence type="ECO:0000313" key="2">
    <source>
        <dbReference type="Proteomes" id="UP000182149"/>
    </source>
</evidence>
<protein>
    <recommendedName>
        <fullName evidence="3">Transposase</fullName>
    </recommendedName>
</protein>
<proteinExistence type="predicted"/>
<reference evidence="1 2" key="1">
    <citation type="submission" date="2014-12" db="EMBL/GenBank/DDBJ databases">
        <title>Draft genome sequences of 29 type strains of Enterococci.</title>
        <authorList>
            <person name="Zhong Z."/>
            <person name="Sun Z."/>
            <person name="Liu W."/>
            <person name="Zhang W."/>
            <person name="Zhang H."/>
        </authorList>
    </citation>
    <scope>NUCLEOTIDE SEQUENCE [LARGE SCALE GENOMIC DNA]</scope>
    <source>
        <strain evidence="1 2">DSM 17690</strain>
    </source>
</reference>
<dbReference type="Proteomes" id="UP000182149">
    <property type="component" value="Unassembled WGS sequence"/>
</dbReference>
<dbReference type="RefSeq" id="WP_169818125.1">
    <property type="nucleotide sequence ID" value="NZ_JXKD01000029.1"/>
</dbReference>
<dbReference type="EMBL" id="JXKD01000029">
    <property type="protein sequence ID" value="OJG08828.1"/>
    <property type="molecule type" value="Genomic_DNA"/>
</dbReference>
<evidence type="ECO:0000313" key="1">
    <source>
        <dbReference type="EMBL" id="OJG08828.1"/>
    </source>
</evidence>